<organism evidence="1">
    <name type="scientific">Human herpesvirus 1</name>
    <name type="common">HHV-1</name>
    <name type="synonym">Human herpes simplex virus 1</name>
    <dbReference type="NCBI Taxonomy" id="10298"/>
    <lineage>
        <taxon>Viruses</taxon>
        <taxon>Duplodnaviria</taxon>
        <taxon>Heunggongvirae</taxon>
        <taxon>Peploviricota</taxon>
        <taxon>Herviviricetes</taxon>
        <taxon>Herpesvirales</taxon>
        <taxon>Orthoherpesviridae</taxon>
        <taxon>Alphaherpesvirinae</taxon>
        <taxon>Simplexvirus</taxon>
        <taxon>Simplexvirus humanalpha1</taxon>
    </lineage>
</organism>
<protein>
    <submittedName>
        <fullName evidence="1">Latency associated transcript</fullName>
    </submittedName>
</protein>
<proteinExistence type="predicted"/>
<reference evidence="1" key="1">
    <citation type="journal article" date="1988" name="J. Virol.">
        <title>Physical characterization of the herpes simplex virus latency-associated transcript in neurons.</title>
        <authorList>
            <person name="Wagner E.K."/>
            <person name="Devi-Rao G."/>
            <person name="Feldman L.T."/>
            <person name="Dobson A.T."/>
            <person name="Zhang Y.F."/>
            <person name="Flanagan W.M."/>
            <person name="Stevens J.G."/>
        </authorList>
    </citation>
    <scope>NUCLEOTIDE SEQUENCE</scope>
</reference>
<name>Q9YPF8_HHV1</name>
<organismHost>
    <name type="scientific">Homo sapiens</name>
    <name type="common">Human</name>
    <dbReference type="NCBI Taxonomy" id="9606"/>
</organismHost>
<evidence type="ECO:0000313" key="1">
    <source>
        <dbReference type="EMBL" id="AAA45796.1"/>
    </source>
</evidence>
<sequence>MEEWRVPGDRGDLWHAGVGRVGGGGDGVPAHLAGAGARAFAHQPHVPRRSLRNTAPPPSYHRACLGVGW</sequence>
<accession>Q9YPF8</accession>
<dbReference type="EMBL" id="M17921">
    <property type="protein sequence ID" value="AAA45796.1"/>
    <property type="molecule type" value="Genomic_DNA"/>
</dbReference>